<dbReference type="InterPro" id="IPR036388">
    <property type="entry name" value="WH-like_DNA-bd_sf"/>
</dbReference>
<dbReference type="PANTHER" id="PTHR34293">
    <property type="entry name" value="HTH-TYPE TRANSCRIPTIONAL REGULATOR TRMBL2"/>
    <property type="match status" value="1"/>
</dbReference>
<organism evidence="2 3">
    <name type="scientific">Nocardioides panaciterrulae</name>
    <dbReference type="NCBI Taxonomy" id="661492"/>
    <lineage>
        <taxon>Bacteria</taxon>
        <taxon>Bacillati</taxon>
        <taxon>Actinomycetota</taxon>
        <taxon>Actinomycetes</taxon>
        <taxon>Propionibacteriales</taxon>
        <taxon>Nocardioidaceae</taxon>
        <taxon>Nocardioides</taxon>
    </lineage>
</organism>
<dbReference type="AlphaFoldDB" id="A0A7Y9JE49"/>
<dbReference type="GO" id="GO:0003677">
    <property type="term" value="F:DNA binding"/>
    <property type="evidence" value="ECO:0007669"/>
    <property type="project" value="UniProtKB-KW"/>
</dbReference>
<dbReference type="Gene3D" id="1.10.10.10">
    <property type="entry name" value="Winged helix-like DNA-binding domain superfamily/Winged helix DNA-binding domain"/>
    <property type="match status" value="1"/>
</dbReference>
<evidence type="ECO:0000259" key="1">
    <source>
        <dbReference type="PROSITE" id="PS50043"/>
    </source>
</evidence>
<protein>
    <submittedName>
        <fullName evidence="2">DNA-binding CsgD family transcriptional regulator</fullName>
    </submittedName>
</protein>
<evidence type="ECO:0000313" key="3">
    <source>
        <dbReference type="Proteomes" id="UP000535511"/>
    </source>
</evidence>
<dbReference type="InterPro" id="IPR016032">
    <property type="entry name" value="Sig_transdc_resp-reg_C-effctor"/>
</dbReference>
<gene>
    <name evidence="2" type="ORF">BJZ21_003997</name>
</gene>
<dbReference type="EMBL" id="JACCBG010000001">
    <property type="protein sequence ID" value="NYD43914.1"/>
    <property type="molecule type" value="Genomic_DNA"/>
</dbReference>
<accession>A0A7Y9JE49</accession>
<keyword evidence="3" id="KW-1185">Reference proteome</keyword>
<dbReference type="SMART" id="SM00421">
    <property type="entry name" value="HTH_LUXR"/>
    <property type="match status" value="1"/>
</dbReference>
<dbReference type="InterPro" id="IPR000792">
    <property type="entry name" value="Tscrpt_reg_LuxR_C"/>
</dbReference>
<dbReference type="Pfam" id="PF00196">
    <property type="entry name" value="GerE"/>
    <property type="match status" value="1"/>
</dbReference>
<dbReference type="RefSeq" id="WP_218851572.1">
    <property type="nucleotide sequence ID" value="NZ_JACCBG010000001.1"/>
</dbReference>
<sequence>MSLELLGLGASSRVVYTLMLERPGLDLAGLQAALGIDEAELRAALDDLADLALVRWARPGAESDPPLLTDPDVALTAMITRRQVALAEQQAQVEQSRAAITELLALRSSAPAGSTAPDSERLLGVSAVRDRITDLARECQREIWSFSPGGPQSAANMSRSRPLNEETLDRGVRMRTVYLDSVRNDEASIEHARWLTERGAEVRTVPTLPLRMLVVDRELALVPLDENDSSAGALLVSGRGIVAALSALFVSVWKGAHPLGQRRARQPERPSEQEQQALRGWVQGDTDHLVARRLGVSERTVRRISDNLAERLGARSRFELAARAMEAGWLCADDLV</sequence>
<dbReference type="GO" id="GO:0006355">
    <property type="term" value="P:regulation of DNA-templated transcription"/>
    <property type="evidence" value="ECO:0007669"/>
    <property type="project" value="InterPro"/>
</dbReference>
<reference evidence="2 3" key="1">
    <citation type="submission" date="2020-07" db="EMBL/GenBank/DDBJ databases">
        <title>Sequencing the genomes of 1000 actinobacteria strains.</title>
        <authorList>
            <person name="Klenk H.-P."/>
        </authorList>
    </citation>
    <scope>NUCLEOTIDE SEQUENCE [LARGE SCALE GENOMIC DNA]</scope>
    <source>
        <strain evidence="2 3">DSM 21350</strain>
    </source>
</reference>
<comment type="caution">
    <text evidence="2">The sequence shown here is derived from an EMBL/GenBank/DDBJ whole genome shotgun (WGS) entry which is preliminary data.</text>
</comment>
<dbReference type="PROSITE" id="PS50043">
    <property type="entry name" value="HTH_LUXR_2"/>
    <property type="match status" value="1"/>
</dbReference>
<evidence type="ECO:0000313" key="2">
    <source>
        <dbReference type="EMBL" id="NYD43914.1"/>
    </source>
</evidence>
<proteinExistence type="predicted"/>
<dbReference type="InterPro" id="IPR051797">
    <property type="entry name" value="TrmB-like"/>
</dbReference>
<dbReference type="PANTHER" id="PTHR34293:SF1">
    <property type="entry name" value="HTH-TYPE TRANSCRIPTIONAL REGULATOR TRMBL2"/>
    <property type="match status" value="1"/>
</dbReference>
<name>A0A7Y9JE49_9ACTN</name>
<feature type="domain" description="HTH luxR-type" evidence="1">
    <location>
        <begin position="263"/>
        <end position="328"/>
    </location>
</feature>
<dbReference type="SUPFAM" id="SSF46894">
    <property type="entry name" value="C-terminal effector domain of the bipartite response regulators"/>
    <property type="match status" value="1"/>
</dbReference>
<dbReference type="Proteomes" id="UP000535511">
    <property type="component" value="Unassembled WGS sequence"/>
</dbReference>
<keyword evidence="2" id="KW-0238">DNA-binding</keyword>